<dbReference type="AlphaFoldDB" id="A0A0E0F7J9"/>
<dbReference type="HOGENOM" id="CLU_1752627_0_0_1"/>
<dbReference type="Gramene" id="OMERI11G16010.1">
    <property type="protein sequence ID" value="OMERI11G16010.1"/>
    <property type="gene ID" value="OMERI11G16010"/>
</dbReference>
<feature type="compositionally biased region" description="Basic and acidic residues" evidence="1">
    <location>
        <begin position="82"/>
        <end position="98"/>
    </location>
</feature>
<reference evidence="2" key="1">
    <citation type="submission" date="2015-04" db="UniProtKB">
        <authorList>
            <consortium name="EnsemblPlants"/>
        </authorList>
    </citation>
    <scope>IDENTIFICATION</scope>
</reference>
<organism evidence="2">
    <name type="scientific">Oryza meridionalis</name>
    <dbReference type="NCBI Taxonomy" id="40149"/>
    <lineage>
        <taxon>Eukaryota</taxon>
        <taxon>Viridiplantae</taxon>
        <taxon>Streptophyta</taxon>
        <taxon>Embryophyta</taxon>
        <taxon>Tracheophyta</taxon>
        <taxon>Spermatophyta</taxon>
        <taxon>Magnoliopsida</taxon>
        <taxon>Liliopsida</taxon>
        <taxon>Poales</taxon>
        <taxon>Poaceae</taxon>
        <taxon>BOP clade</taxon>
        <taxon>Oryzoideae</taxon>
        <taxon>Oryzeae</taxon>
        <taxon>Oryzinae</taxon>
        <taxon>Oryza</taxon>
    </lineage>
</organism>
<feature type="region of interest" description="Disordered" evidence="1">
    <location>
        <begin position="1"/>
        <end position="42"/>
    </location>
</feature>
<reference evidence="2" key="2">
    <citation type="submission" date="2018-05" db="EMBL/GenBank/DDBJ databases">
        <title>OmerRS3 (Oryza meridionalis Reference Sequence Version 3).</title>
        <authorList>
            <person name="Zhang J."/>
            <person name="Kudrna D."/>
            <person name="Lee S."/>
            <person name="Talag J."/>
            <person name="Welchert J."/>
            <person name="Wing R.A."/>
        </authorList>
    </citation>
    <scope>NUCLEOTIDE SEQUENCE [LARGE SCALE GENOMIC DNA]</scope>
    <source>
        <strain evidence="2">cv. OR44</strain>
    </source>
</reference>
<protein>
    <submittedName>
        <fullName evidence="2">Uncharacterized protein</fullName>
    </submittedName>
</protein>
<sequence length="163" mass="17253">MPSCERGGRRSGGGVQARRPAKRWRQAGERAAADEAEWSGGGVTLPASAGVVAARATFSTHTHRSEWAAAVKPTPSAVAKPIPRERKEGEKQRKREGADMVSMTCGAHVGPTLSQPPRGIKSGSKPPRDLLPLLATPVAPALRIRASQSSVNNKAPAIVERKR</sequence>
<evidence type="ECO:0000313" key="3">
    <source>
        <dbReference type="Proteomes" id="UP000008021"/>
    </source>
</evidence>
<evidence type="ECO:0000313" key="2">
    <source>
        <dbReference type="EnsemblPlants" id="OMERI11G16010.1"/>
    </source>
</evidence>
<name>A0A0E0F7J9_9ORYZ</name>
<feature type="region of interest" description="Disordered" evidence="1">
    <location>
        <begin position="62"/>
        <end position="132"/>
    </location>
</feature>
<dbReference type="EnsemblPlants" id="OMERI11G16010.1">
    <property type="protein sequence ID" value="OMERI11G16010.1"/>
    <property type="gene ID" value="OMERI11G16010"/>
</dbReference>
<keyword evidence="3" id="KW-1185">Reference proteome</keyword>
<dbReference type="Proteomes" id="UP000008021">
    <property type="component" value="Chromosome 11"/>
</dbReference>
<evidence type="ECO:0000256" key="1">
    <source>
        <dbReference type="SAM" id="MobiDB-lite"/>
    </source>
</evidence>
<accession>A0A0E0F7J9</accession>
<proteinExistence type="predicted"/>